<dbReference type="EMBL" id="JACYCC010000128">
    <property type="protein sequence ID" value="KAF8675113.1"/>
    <property type="molecule type" value="Genomic_DNA"/>
</dbReference>
<dbReference type="GO" id="GO:0016020">
    <property type="term" value="C:membrane"/>
    <property type="evidence" value="ECO:0007669"/>
    <property type="project" value="UniProtKB-SubCell"/>
</dbReference>
<proteinExistence type="predicted"/>
<evidence type="ECO:0000256" key="5">
    <source>
        <dbReference type="SAM" id="MobiDB-lite"/>
    </source>
</evidence>
<comment type="subcellular location">
    <subcellularLocation>
        <location evidence="1">Membrane</location>
    </subcellularLocation>
</comment>
<dbReference type="CDD" id="cd06257">
    <property type="entry name" value="DnaJ"/>
    <property type="match status" value="1"/>
</dbReference>
<keyword evidence="3" id="KW-0143">Chaperone</keyword>
<dbReference type="InterPro" id="IPR001623">
    <property type="entry name" value="DnaJ_domain"/>
</dbReference>
<dbReference type="OrthoDB" id="10250354at2759"/>
<feature type="compositionally biased region" description="Basic residues" evidence="5">
    <location>
        <begin position="797"/>
        <end position="824"/>
    </location>
</feature>
<feature type="region of interest" description="Disordered" evidence="5">
    <location>
        <begin position="1056"/>
        <end position="1080"/>
    </location>
</feature>
<keyword evidence="2" id="KW-0472">Membrane</keyword>
<dbReference type="PROSITE" id="PS50076">
    <property type="entry name" value="DNAJ_2"/>
    <property type="match status" value="1"/>
</dbReference>
<dbReference type="GO" id="GO:0005739">
    <property type="term" value="C:mitochondrion"/>
    <property type="evidence" value="ECO:0007669"/>
    <property type="project" value="GOC"/>
</dbReference>
<dbReference type="InterPro" id="IPR055225">
    <property type="entry name" value="DNAJC11-like_beta-barrel"/>
</dbReference>
<feature type="region of interest" description="Disordered" evidence="5">
    <location>
        <begin position="1"/>
        <end position="25"/>
    </location>
</feature>
<evidence type="ECO:0000313" key="9">
    <source>
        <dbReference type="Proteomes" id="UP000650582"/>
    </source>
</evidence>
<dbReference type="Pfam" id="PF09729">
    <property type="entry name" value="Gti1_Pac2"/>
    <property type="match status" value="1"/>
</dbReference>
<dbReference type="InterPro" id="IPR052243">
    <property type="entry name" value="Mito_inner_membrane_organizer"/>
</dbReference>
<accession>A0A8H7LFN7</accession>
<dbReference type="Proteomes" id="UP000602905">
    <property type="component" value="Unassembled WGS sequence"/>
</dbReference>
<gene>
    <name evidence="8" type="ORF">RHS03_06848</name>
    <name evidence="7" type="ORF">RHS04_06921</name>
</gene>
<feature type="domain" description="J" evidence="6">
    <location>
        <begin position="33"/>
        <end position="101"/>
    </location>
</feature>
<dbReference type="SMART" id="SM00271">
    <property type="entry name" value="DnaJ"/>
    <property type="match status" value="1"/>
</dbReference>
<evidence type="ECO:0000256" key="1">
    <source>
        <dbReference type="ARBA" id="ARBA00004370"/>
    </source>
</evidence>
<evidence type="ECO:0000313" key="8">
    <source>
        <dbReference type="EMBL" id="KAF8699848.1"/>
    </source>
</evidence>
<feature type="region of interest" description="Disordered" evidence="5">
    <location>
        <begin position="776"/>
        <end position="846"/>
    </location>
</feature>
<feature type="compositionally biased region" description="Polar residues" evidence="5">
    <location>
        <begin position="951"/>
        <end position="963"/>
    </location>
</feature>
<reference evidence="7" key="1">
    <citation type="submission" date="2020-09" db="EMBL/GenBank/DDBJ databases">
        <title>Comparative genome analyses of four rice-infecting Rhizoctonia solani isolates reveal extensive enrichment of homogalacturonan modification genes.</title>
        <authorList>
            <person name="Lee D.-Y."/>
            <person name="Jeon J."/>
            <person name="Kim K.-T."/>
            <person name="Cheong K."/>
            <person name="Song H."/>
            <person name="Choi G."/>
            <person name="Ko J."/>
            <person name="Opiyo S.O."/>
            <person name="Zuo S."/>
            <person name="Madhav S."/>
            <person name="Lee Y.-H."/>
            <person name="Wang G.-L."/>
        </authorList>
    </citation>
    <scope>NUCLEOTIDE SEQUENCE</scope>
    <source>
        <strain evidence="8">AG1-IA WGL</strain>
        <strain evidence="7">AG1-IA YN-7</strain>
    </source>
</reference>
<evidence type="ECO:0000259" key="6">
    <source>
        <dbReference type="PROSITE" id="PS50076"/>
    </source>
</evidence>
<protein>
    <recommendedName>
        <fullName evidence="6">J domain-containing protein</fullName>
    </recommendedName>
</protein>
<dbReference type="Pfam" id="PF11875">
    <property type="entry name" value="DnaJ-like_C11_C"/>
    <property type="match status" value="1"/>
</dbReference>
<feature type="compositionally biased region" description="Polar residues" evidence="5">
    <location>
        <begin position="1062"/>
        <end position="1080"/>
    </location>
</feature>
<dbReference type="InterPro" id="IPR036869">
    <property type="entry name" value="J_dom_sf"/>
</dbReference>
<dbReference type="Pfam" id="PF22774">
    <property type="entry name" value="DNAJC11_beta-barrel"/>
    <property type="match status" value="1"/>
</dbReference>
<feature type="coiled-coil region" evidence="4">
    <location>
        <begin position="423"/>
        <end position="458"/>
    </location>
</feature>
<feature type="compositionally biased region" description="Polar residues" evidence="5">
    <location>
        <begin position="998"/>
        <end position="1008"/>
    </location>
</feature>
<dbReference type="PANTHER" id="PTHR44157">
    <property type="entry name" value="DNAJ HOMOLOG SUBFAMILY C MEMBER 11"/>
    <property type="match status" value="1"/>
</dbReference>
<dbReference type="AlphaFoldDB" id="A0A8H7LFN7"/>
<organism evidence="7 9">
    <name type="scientific">Rhizoctonia solani</name>
    <dbReference type="NCBI Taxonomy" id="456999"/>
    <lineage>
        <taxon>Eukaryota</taxon>
        <taxon>Fungi</taxon>
        <taxon>Dikarya</taxon>
        <taxon>Basidiomycota</taxon>
        <taxon>Agaricomycotina</taxon>
        <taxon>Agaricomycetes</taxon>
        <taxon>Cantharellales</taxon>
        <taxon>Ceratobasidiaceae</taxon>
        <taxon>Rhizoctonia</taxon>
    </lineage>
</organism>
<dbReference type="Gene3D" id="1.10.287.110">
    <property type="entry name" value="DnaJ domain"/>
    <property type="match status" value="1"/>
</dbReference>
<keyword evidence="4" id="KW-0175">Coiled coil</keyword>
<comment type="caution">
    <text evidence="7">The sequence shown here is derived from an EMBL/GenBank/DDBJ whole genome shotgun (WGS) entry which is preliminary data.</text>
</comment>
<name>A0A8H7LFN7_9AGAM</name>
<evidence type="ECO:0000256" key="2">
    <source>
        <dbReference type="ARBA" id="ARBA00023136"/>
    </source>
</evidence>
<dbReference type="InterPro" id="IPR018253">
    <property type="entry name" value="DnaJ_domain_CS"/>
</dbReference>
<dbReference type="SUPFAM" id="SSF46565">
    <property type="entry name" value="Chaperone J-domain"/>
    <property type="match status" value="1"/>
</dbReference>
<dbReference type="EMBL" id="JACYCD010000236">
    <property type="protein sequence ID" value="KAF8699848.1"/>
    <property type="molecule type" value="Genomic_DNA"/>
</dbReference>
<dbReference type="InterPro" id="IPR018608">
    <property type="entry name" value="Gti1/Pac2"/>
</dbReference>
<dbReference type="GO" id="GO:0042407">
    <property type="term" value="P:cristae formation"/>
    <property type="evidence" value="ECO:0007669"/>
    <property type="project" value="TreeGrafter"/>
</dbReference>
<dbReference type="PANTHER" id="PTHR44157:SF1">
    <property type="entry name" value="DNAJ HOMOLOG SUBFAMILY C MEMBER 11"/>
    <property type="match status" value="1"/>
</dbReference>
<dbReference type="PRINTS" id="PR00625">
    <property type="entry name" value="JDOMAIN"/>
</dbReference>
<feature type="region of interest" description="Disordered" evidence="5">
    <location>
        <begin position="951"/>
        <end position="1027"/>
    </location>
</feature>
<evidence type="ECO:0000313" key="7">
    <source>
        <dbReference type="EMBL" id="KAF8675113.1"/>
    </source>
</evidence>
<dbReference type="Proteomes" id="UP000650582">
    <property type="component" value="Unassembled WGS sequence"/>
</dbReference>
<evidence type="ECO:0000256" key="4">
    <source>
        <dbReference type="SAM" id="Coils"/>
    </source>
</evidence>
<dbReference type="InterPro" id="IPR024586">
    <property type="entry name" value="DnaJ-like_C11_C"/>
</dbReference>
<dbReference type="PROSITE" id="PS00636">
    <property type="entry name" value="DNAJ_1"/>
    <property type="match status" value="1"/>
</dbReference>
<dbReference type="Pfam" id="PF00226">
    <property type="entry name" value="DnaJ"/>
    <property type="match status" value="1"/>
</dbReference>
<evidence type="ECO:0000256" key="3">
    <source>
        <dbReference type="ARBA" id="ARBA00023186"/>
    </source>
</evidence>
<sequence>MDFDPDHNSLNHRNAKKYNEDEDGGIDSPVDESLYSLFNLPKSATVEEIRDRYKSLAVSLHPDKVRDESHKETMAAKFAQVKRAYEILTDPSKRAIYDLFGEDGLKTKWDVGSKYKTEEELRNEYARLARAAKLHDAENIVRSQGELVCAVNATSLTIPGLGLEEKVAGVTQTDISDRTRFTLTSRLLSMRGRAGGNVFGTVKHQFSPRLQLEATSGLLEPRTVVSKATFEVNEATTLRAESTIILANALQDVPRLTITGQRLLDPTLTGVISFTTPTLTSPSALAVSLSSTGGLVTTVELSPAKLQAREQLSAEYGVRVGGKEGVLLSASAATGLNQGGLGMVVEVNGTAKLAEATTVRVGVGAALPGGISLKIYLNRLGQRIIIPIQLSREFDLNLALYTAVIPSISAVLVNQYILRPQRQKRAKGRIDALRERQSEMLEEDRKQAEHYIESIREQVKRKIETEKGSDGLIISEAHYGPAKSIDDKNKTIDVSAPLQLLVNSSQLVIPGGRSKAGLLGFYDPCLGERKSLQVKYTFRSRLHQVTVEDRAPVELPLRGLTRLSKANMHPPPSTGLLISSDIPRTKITLCCIIDRDKEWAVTDKILACEWDYGSNPEIEFAHNAGCLVDGYTTEEEIQRDGMHWVLDHGRYQGGVPWNLWTVYDLYLPRLAQQATCTNVHIRTTADAHRIFHATLLGIYPSITRRLDIEERRLVKPGACFVWEERGPDAEATGMGIAQQIGVIDTAIDEPHSWTDGLRWGPSRVRDDFLFYHQRDTEADDEDRNEGGDGGRAPPAKWLKKFARSRRKSDSPHHHHHHQQQHHHSSPVSPRLAAPGAIDRTSDRENDRLIKQTYSVFATIPGGGRQQRKWHITAYFTQGTIEFLRTVDQIPELAPVHPPPGTYRSARATGAKKNHEHIPPPHGDYALGHHPRQLESQPLHWSPYLIPPAAVASTSSHRSPSTHDYPSPEPIRELPHPLSPIEVRPASGPHQHYPPPTPTSVRSSISPFTRSLPLPRQGTNPALEDVHLPPLSVSPFPYAQRNATDDKQLDALLRRFMIPGTRPNPNLNPDSDTDSDMQLQQ</sequence>